<comment type="similarity">
    <text evidence="1">Belongs to the short-chain dehydrogenases/reductases (SDR) family.</text>
</comment>
<dbReference type="Pfam" id="PF13561">
    <property type="entry name" value="adh_short_C2"/>
    <property type="match status" value="1"/>
</dbReference>
<dbReference type="CDD" id="cd05233">
    <property type="entry name" value="SDR_c"/>
    <property type="match status" value="1"/>
</dbReference>
<proteinExistence type="inferred from homology"/>
<gene>
    <name evidence="2" type="ORF">RM533_01590</name>
</gene>
<evidence type="ECO:0000256" key="1">
    <source>
        <dbReference type="ARBA" id="ARBA00006484"/>
    </source>
</evidence>
<dbReference type="EC" id="1.-.-.-" evidence="2"/>
<dbReference type="PRINTS" id="PR00081">
    <property type="entry name" value="GDHRDH"/>
</dbReference>
<dbReference type="GO" id="GO:0016491">
    <property type="term" value="F:oxidoreductase activity"/>
    <property type="evidence" value="ECO:0007669"/>
    <property type="project" value="UniProtKB-KW"/>
</dbReference>
<protein>
    <submittedName>
        <fullName evidence="2">SDR family oxidoreductase</fullName>
        <ecNumber evidence="2">1.-.-.-</ecNumber>
    </submittedName>
</protein>
<reference evidence="2 3" key="1">
    <citation type="submission" date="2023-09" db="EMBL/GenBank/DDBJ databases">
        <authorList>
            <person name="Rey-Velasco X."/>
        </authorList>
    </citation>
    <scope>NUCLEOTIDE SEQUENCE [LARGE SCALE GENOMIC DNA]</scope>
    <source>
        <strain evidence="2 3">F390</strain>
    </source>
</reference>
<sequence length="266" mass="27470">MIKPATANDATGRGPPVALVTGSTRGIGKAIANSLEARGVTVLRHGSGARAGETGAPDGEAARQGALLPIMADFDDPAAPAQLWETALQQAGGTIDILVNNAGLFAANPIGGSDIKWLDEWDRTLRINLTAAAQLSRLAVRHWLETKQGTGRLVNIASRAAYRGDSPEHWHYAAAKSGLVAMTKTVARSYAADGVLAFAICPGFVDTAPAGDYLESRGGPKLLADIPLGRVALPEEIASIAGFCALDAPHSMTGAVIDANGASFVR</sequence>
<organism evidence="2 3">
    <name type="scientific">Croceicoccus esteveae</name>
    <dbReference type="NCBI Taxonomy" id="3075597"/>
    <lineage>
        <taxon>Bacteria</taxon>
        <taxon>Pseudomonadati</taxon>
        <taxon>Pseudomonadota</taxon>
        <taxon>Alphaproteobacteria</taxon>
        <taxon>Sphingomonadales</taxon>
        <taxon>Erythrobacteraceae</taxon>
        <taxon>Croceicoccus</taxon>
    </lineage>
</organism>
<dbReference type="PRINTS" id="PR00080">
    <property type="entry name" value="SDRFAMILY"/>
</dbReference>
<dbReference type="Gene3D" id="3.40.50.720">
    <property type="entry name" value="NAD(P)-binding Rossmann-like Domain"/>
    <property type="match status" value="1"/>
</dbReference>
<comment type="caution">
    <text evidence="2">The sequence shown here is derived from an EMBL/GenBank/DDBJ whole genome shotgun (WGS) entry which is preliminary data.</text>
</comment>
<evidence type="ECO:0000313" key="2">
    <source>
        <dbReference type="EMBL" id="MDT0574872.1"/>
    </source>
</evidence>
<keyword evidence="3" id="KW-1185">Reference proteome</keyword>
<dbReference type="PANTHER" id="PTHR42879">
    <property type="entry name" value="3-OXOACYL-(ACYL-CARRIER-PROTEIN) REDUCTASE"/>
    <property type="match status" value="1"/>
</dbReference>
<dbReference type="SUPFAM" id="SSF51735">
    <property type="entry name" value="NAD(P)-binding Rossmann-fold domains"/>
    <property type="match status" value="1"/>
</dbReference>
<dbReference type="Proteomes" id="UP001259803">
    <property type="component" value="Unassembled WGS sequence"/>
</dbReference>
<dbReference type="InterPro" id="IPR002347">
    <property type="entry name" value="SDR_fam"/>
</dbReference>
<dbReference type="RefSeq" id="WP_311339430.1">
    <property type="nucleotide sequence ID" value="NZ_JAVRHS010000001.1"/>
</dbReference>
<dbReference type="PANTHER" id="PTHR42879:SF2">
    <property type="entry name" value="3-OXOACYL-[ACYL-CARRIER-PROTEIN] REDUCTASE FABG"/>
    <property type="match status" value="1"/>
</dbReference>
<accession>A0ABU2ZE46</accession>
<keyword evidence="2" id="KW-0560">Oxidoreductase</keyword>
<name>A0ABU2ZE46_9SPHN</name>
<dbReference type="EMBL" id="JAVRHS010000001">
    <property type="protein sequence ID" value="MDT0574872.1"/>
    <property type="molecule type" value="Genomic_DNA"/>
</dbReference>
<evidence type="ECO:0000313" key="3">
    <source>
        <dbReference type="Proteomes" id="UP001259803"/>
    </source>
</evidence>
<dbReference type="InterPro" id="IPR036291">
    <property type="entry name" value="NAD(P)-bd_dom_sf"/>
</dbReference>
<dbReference type="InterPro" id="IPR050259">
    <property type="entry name" value="SDR"/>
</dbReference>